<reference evidence="2" key="1">
    <citation type="journal article" date="2020" name="Stud. Mycol.">
        <title>101 Dothideomycetes genomes: a test case for predicting lifestyles and emergence of pathogens.</title>
        <authorList>
            <person name="Haridas S."/>
            <person name="Albert R."/>
            <person name="Binder M."/>
            <person name="Bloem J."/>
            <person name="Labutti K."/>
            <person name="Salamov A."/>
            <person name="Andreopoulos B."/>
            <person name="Baker S."/>
            <person name="Barry K."/>
            <person name="Bills G."/>
            <person name="Bluhm B."/>
            <person name="Cannon C."/>
            <person name="Castanera R."/>
            <person name="Culley D."/>
            <person name="Daum C."/>
            <person name="Ezra D."/>
            <person name="Gonzalez J."/>
            <person name="Henrissat B."/>
            <person name="Kuo A."/>
            <person name="Liang C."/>
            <person name="Lipzen A."/>
            <person name="Lutzoni F."/>
            <person name="Magnuson J."/>
            <person name="Mondo S."/>
            <person name="Nolan M."/>
            <person name="Ohm R."/>
            <person name="Pangilinan J."/>
            <person name="Park H.-J."/>
            <person name="Ramirez L."/>
            <person name="Alfaro M."/>
            <person name="Sun H."/>
            <person name="Tritt A."/>
            <person name="Yoshinaga Y."/>
            <person name="Zwiers L.-H."/>
            <person name="Turgeon B."/>
            <person name="Goodwin S."/>
            <person name="Spatafora J."/>
            <person name="Crous P."/>
            <person name="Grigoriev I."/>
        </authorList>
    </citation>
    <scope>NUCLEOTIDE SEQUENCE</scope>
    <source>
        <strain evidence="2">CBS 269.34</strain>
    </source>
</reference>
<dbReference type="AlphaFoldDB" id="A0A6A6QY78"/>
<accession>A0A6A6QY78</accession>
<sequence length="149" mass="16140">MSDQESPKKATSSQASNAEQTSLSELENTQKPTTVSPPPGASSPSPPPFQTPSAALGRYWIMAKFGTDYDVFLNFTSNLDNTSGILTPRSDFPEIEKPFYITSMSAATAEELQNNPKYPFISAVMELLQTGENAAEQYAGVIPRTPEAK</sequence>
<evidence type="ECO:0000313" key="3">
    <source>
        <dbReference type="Proteomes" id="UP000799750"/>
    </source>
</evidence>
<evidence type="ECO:0000256" key="1">
    <source>
        <dbReference type="SAM" id="MobiDB-lite"/>
    </source>
</evidence>
<keyword evidence="3" id="KW-1185">Reference proteome</keyword>
<feature type="region of interest" description="Disordered" evidence="1">
    <location>
        <begin position="1"/>
        <end position="52"/>
    </location>
</feature>
<protein>
    <submittedName>
        <fullName evidence="2">Uncharacterized protein</fullName>
    </submittedName>
</protein>
<organism evidence="2 3">
    <name type="scientific">Lophium mytilinum</name>
    <dbReference type="NCBI Taxonomy" id="390894"/>
    <lineage>
        <taxon>Eukaryota</taxon>
        <taxon>Fungi</taxon>
        <taxon>Dikarya</taxon>
        <taxon>Ascomycota</taxon>
        <taxon>Pezizomycotina</taxon>
        <taxon>Dothideomycetes</taxon>
        <taxon>Pleosporomycetidae</taxon>
        <taxon>Mytilinidiales</taxon>
        <taxon>Mytilinidiaceae</taxon>
        <taxon>Lophium</taxon>
    </lineage>
</organism>
<dbReference type="Proteomes" id="UP000799750">
    <property type="component" value="Unassembled WGS sequence"/>
</dbReference>
<gene>
    <name evidence="2" type="ORF">BU16DRAFT_605836</name>
</gene>
<feature type="compositionally biased region" description="Pro residues" evidence="1">
    <location>
        <begin position="35"/>
        <end position="50"/>
    </location>
</feature>
<evidence type="ECO:0000313" key="2">
    <source>
        <dbReference type="EMBL" id="KAF2497428.1"/>
    </source>
</evidence>
<proteinExistence type="predicted"/>
<feature type="compositionally biased region" description="Polar residues" evidence="1">
    <location>
        <begin position="9"/>
        <end position="34"/>
    </location>
</feature>
<dbReference type="EMBL" id="MU004186">
    <property type="protein sequence ID" value="KAF2497428.1"/>
    <property type="molecule type" value="Genomic_DNA"/>
</dbReference>
<name>A0A6A6QY78_9PEZI</name>